<keyword evidence="3 5" id="KW-1133">Transmembrane helix</keyword>
<feature type="transmembrane region" description="Helical" evidence="5">
    <location>
        <begin position="189"/>
        <end position="208"/>
    </location>
</feature>
<keyword evidence="8" id="KW-1185">Reference proteome</keyword>
<proteinExistence type="predicted"/>
<protein>
    <recommendedName>
        <fullName evidence="6">Ferric oxidoreductase domain-containing protein</fullName>
    </recommendedName>
</protein>
<dbReference type="InterPro" id="IPR013130">
    <property type="entry name" value="Fe3_Rdtase_TM_dom"/>
</dbReference>
<organism evidence="7 8">
    <name type="scientific">Catenulispora subtropica</name>
    <dbReference type="NCBI Taxonomy" id="450798"/>
    <lineage>
        <taxon>Bacteria</taxon>
        <taxon>Bacillati</taxon>
        <taxon>Actinomycetota</taxon>
        <taxon>Actinomycetes</taxon>
        <taxon>Catenulisporales</taxon>
        <taxon>Catenulisporaceae</taxon>
        <taxon>Catenulispora</taxon>
    </lineage>
</organism>
<evidence type="ECO:0000256" key="1">
    <source>
        <dbReference type="ARBA" id="ARBA00004141"/>
    </source>
</evidence>
<dbReference type="RefSeq" id="WP_344662638.1">
    <property type="nucleotide sequence ID" value="NZ_BAAAQM010000078.1"/>
</dbReference>
<evidence type="ECO:0000259" key="6">
    <source>
        <dbReference type="Pfam" id="PF01794"/>
    </source>
</evidence>
<keyword evidence="2 5" id="KW-0812">Transmembrane</keyword>
<dbReference type="Proteomes" id="UP001499854">
    <property type="component" value="Unassembled WGS sequence"/>
</dbReference>
<comment type="subcellular location">
    <subcellularLocation>
        <location evidence="1">Membrane</location>
        <topology evidence="1">Multi-pass membrane protein</topology>
    </subcellularLocation>
</comment>
<dbReference type="Pfam" id="PF01794">
    <property type="entry name" value="Ferric_reduct"/>
    <property type="match status" value="1"/>
</dbReference>
<dbReference type="EMBL" id="BAAAQM010000078">
    <property type="protein sequence ID" value="GAA2003555.1"/>
    <property type="molecule type" value="Genomic_DNA"/>
</dbReference>
<feature type="transmembrane region" description="Helical" evidence="5">
    <location>
        <begin position="59"/>
        <end position="79"/>
    </location>
</feature>
<reference evidence="8" key="1">
    <citation type="journal article" date="2019" name="Int. J. Syst. Evol. Microbiol.">
        <title>The Global Catalogue of Microorganisms (GCM) 10K type strain sequencing project: providing services to taxonomists for standard genome sequencing and annotation.</title>
        <authorList>
            <consortium name="The Broad Institute Genomics Platform"/>
            <consortium name="The Broad Institute Genome Sequencing Center for Infectious Disease"/>
            <person name="Wu L."/>
            <person name="Ma J."/>
        </authorList>
    </citation>
    <scope>NUCLEOTIDE SEQUENCE [LARGE SCALE GENOMIC DNA]</scope>
    <source>
        <strain evidence="8">JCM 16013</strain>
    </source>
</reference>
<evidence type="ECO:0000256" key="4">
    <source>
        <dbReference type="ARBA" id="ARBA00023136"/>
    </source>
</evidence>
<keyword evidence="4 5" id="KW-0472">Membrane</keyword>
<evidence type="ECO:0000256" key="2">
    <source>
        <dbReference type="ARBA" id="ARBA00022692"/>
    </source>
</evidence>
<evidence type="ECO:0000313" key="8">
    <source>
        <dbReference type="Proteomes" id="UP001499854"/>
    </source>
</evidence>
<feature type="transmembrane region" description="Helical" evidence="5">
    <location>
        <begin position="20"/>
        <end position="38"/>
    </location>
</feature>
<accession>A0ABP5ERL5</accession>
<comment type="caution">
    <text evidence="7">The sequence shown here is derived from an EMBL/GenBank/DDBJ whole genome shotgun (WGS) entry which is preliminary data.</text>
</comment>
<feature type="transmembrane region" description="Helical" evidence="5">
    <location>
        <begin position="157"/>
        <end position="177"/>
    </location>
</feature>
<evidence type="ECO:0000256" key="3">
    <source>
        <dbReference type="ARBA" id="ARBA00022989"/>
    </source>
</evidence>
<gene>
    <name evidence="7" type="ORF">GCM10009838_82150</name>
</gene>
<name>A0ABP5ERL5_9ACTN</name>
<evidence type="ECO:0000256" key="5">
    <source>
        <dbReference type="SAM" id="Phobius"/>
    </source>
</evidence>
<sequence>MTSAAVVTSTAPLWYATRATGVIALILLTASVVLGIVVQVRAASDRWPRLVTLGVHRNLSLLVLAFLALHIGTAVVDSYAPVGWLSLVVPFASSYRPLWLGLGTVAFDLLLAVTITSLLRRRISVRVWRAVHWAAYACWPAAVVHGLGTGSDPRQPVVLGLTIVCVAAVLGAGVWRLAVGWPDHARTRLVAAATGAVVVLAAGAWAVTGPLRPGWAARAGTPAALLARAQSATATANPAGPAVSSTIPSLPFRTPVSGTVSNSGSEEDAVSVTVTGTGADPVAFKIVIRGTAASGGGVAMDSSQVFFGPTAQPQRYTGQVTKLNGGTIQASVRDAAGEAVALDFDLSLSGTAMTGTLSAGAA</sequence>
<feature type="domain" description="Ferric oxidoreductase" evidence="6">
    <location>
        <begin position="20"/>
        <end position="139"/>
    </location>
</feature>
<evidence type="ECO:0000313" key="7">
    <source>
        <dbReference type="EMBL" id="GAA2003555.1"/>
    </source>
</evidence>
<feature type="transmembrane region" description="Helical" evidence="5">
    <location>
        <begin position="99"/>
        <end position="119"/>
    </location>
</feature>